<gene>
    <name evidence="3" type="ORF">H4W81_001528</name>
</gene>
<evidence type="ECO:0000256" key="1">
    <source>
        <dbReference type="SAM" id="MobiDB-lite"/>
    </source>
</evidence>
<organism evidence="3 4">
    <name type="scientific">Nonomuraea africana</name>
    <dbReference type="NCBI Taxonomy" id="46171"/>
    <lineage>
        <taxon>Bacteria</taxon>
        <taxon>Bacillati</taxon>
        <taxon>Actinomycetota</taxon>
        <taxon>Actinomycetes</taxon>
        <taxon>Streptosporangiales</taxon>
        <taxon>Streptosporangiaceae</taxon>
        <taxon>Nonomuraea</taxon>
    </lineage>
</organism>
<feature type="region of interest" description="Disordered" evidence="1">
    <location>
        <begin position="274"/>
        <end position="308"/>
    </location>
</feature>
<dbReference type="InterPro" id="IPR011042">
    <property type="entry name" value="6-blade_b-propeller_TolB-like"/>
</dbReference>
<evidence type="ECO:0000313" key="4">
    <source>
        <dbReference type="Proteomes" id="UP000661607"/>
    </source>
</evidence>
<protein>
    <recommendedName>
        <fullName evidence="5">WD40 repeat domain-containing protein</fullName>
    </recommendedName>
</protein>
<sequence>MKIDDVVKDTLGRWAEEATVPQGLADRALGRRRRNRIRAFAVMAGATATVVAAALTVPALVQGSGGESGVILVEGKVADDPAISLTGPLEVSADPDATPPTKLVATEKVAMYAYHTWDYEKISDTRQILKRTWYLYNPDTATYEKTPWAAVDVADGGHVAVLEEPQARRVGLLGPGGQVRWIDLEQPASQLKWSPDGRKLLLVSYAANPNEQGVFDEDGSSREVVPVTRTGFSVVDVAAGQAYFRPLPAGGDTAWARNVDLHWSDDGTLIWDWDTGSESSPPPRRFYDLDGRPHAAPPNPADTGQEAGLSPTGRFSAIHSPDRSAIAAVLDTSSGVTTPLKPVAGHWIEQVVIWSGDDHLITWACELKGSDGCEVSEFRNRLLLVSVDGRQAMPLTGFRENSQKPGSWEPLFARR</sequence>
<name>A0ABR9K9R1_9ACTN</name>
<proteinExistence type="predicted"/>
<feature type="transmembrane region" description="Helical" evidence="2">
    <location>
        <begin position="39"/>
        <end position="61"/>
    </location>
</feature>
<evidence type="ECO:0000313" key="3">
    <source>
        <dbReference type="EMBL" id="MBE1558749.1"/>
    </source>
</evidence>
<dbReference type="EMBL" id="JADBEF010000001">
    <property type="protein sequence ID" value="MBE1558749.1"/>
    <property type="molecule type" value="Genomic_DNA"/>
</dbReference>
<keyword evidence="2" id="KW-1133">Transmembrane helix</keyword>
<evidence type="ECO:0000256" key="2">
    <source>
        <dbReference type="SAM" id="Phobius"/>
    </source>
</evidence>
<accession>A0ABR9K9R1</accession>
<dbReference type="Gene3D" id="2.120.10.30">
    <property type="entry name" value="TolB, C-terminal domain"/>
    <property type="match status" value="1"/>
</dbReference>
<dbReference type="Proteomes" id="UP000661607">
    <property type="component" value="Unassembled WGS sequence"/>
</dbReference>
<evidence type="ECO:0008006" key="5">
    <source>
        <dbReference type="Google" id="ProtNLM"/>
    </source>
</evidence>
<feature type="region of interest" description="Disordered" evidence="1">
    <location>
        <begin position="396"/>
        <end position="415"/>
    </location>
</feature>
<dbReference type="SUPFAM" id="SSF82171">
    <property type="entry name" value="DPP6 N-terminal domain-like"/>
    <property type="match status" value="1"/>
</dbReference>
<keyword evidence="2" id="KW-0472">Membrane</keyword>
<keyword evidence="4" id="KW-1185">Reference proteome</keyword>
<keyword evidence="2" id="KW-0812">Transmembrane</keyword>
<comment type="caution">
    <text evidence="3">The sequence shown here is derived from an EMBL/GenBank/DDBJ whole genome shotgun (WGS) entry which is preliminary data.</text>
</comment>
<dbReference type="RefSeq" id="WP_192774126.1">
    <property type="nucleotide sequence ID" value="NZ_BAAASY010000037.1"/>
</dbReference>
<reference evidence="3 4" key="1">
    <citation type="submission" date="2020-10" db="EMBL/GenBank/DDBJ databases">
        <title>Sequencing the genomes of 1000 actinobacteria strains.</title>
        <authorList>
            <person name="Klenk H.-P."/>
        </authorList>
    </citation>
    <scope>NUCLEOTIDE SEQUENCE [LARGE SCALE GENOMIC DNA]</scope>
    <source>
        <strain evidence="3 4">DSM 43748</strain>
    </source>
</reference>